<dbReference type="AlphaFoldDB" id="A0A0A8ZWS8"/>
<name>A0A0A8ZWS8_ARUDO</name>
<protein>
    <submittedName>
        <fullName evidence="1">Uncharacterized protein</fullName>
    </submittedName>
</protein>
<proteinExistence type="predicted"/>
<evidence type="ECO:0000313" key="1">
    <source>
        <dbReference type="EMBL" id="JAD41205.1"/>
    </source>
</evidence>
<reference evidence="1" key="1">
    <citation type="submission" date="2014-09" db="EMBL/GenBank/DDBJ databases">
        <authorList>
            <person name="Magalhaes I.L.F."/>
            <person name="Oliveira U."/>
            <person name="Santos F.R."/>
            <person name="Vidigal T.H.D.A."/>
            <person name="Brescovit A.D."/>
            <person name="Santos A.J."/>
        </authorList>
    </citation>
    <scope>NUCLEOTIDE SEQUENCE</scope>
    <source>
        <tissue evidence="1">Shoot tissue taken approximately 20 cm above the soil surface</tissue>
    </source>
</reference>
<sequence>MWEFLCSCQTIWGAIFFSSTVTRKNYLLHPTSSGWSPRNPKWKIEKSNLSFEFRLS</sequence>
<organism evidence="1">
    <name type="scientific">Arundo donax</name>
    <name type="common">Giant reed</name>
    <name type="synonym">Donax arundinaceus</name>
    <dbReference type="NCBI Taxonomy" id="35708"/>
    <lineage>
        <taxon>Eukaryota</taxon>
        <taxon>Viridiplantae</taxon>
        <taxon>Streptophyta</taxon>
        <taxon>Embryophyta</taxon>
        <taxon>Tracheophyta</taxon>
        <taxon>Spermatophyta</taxon>
        <taxon>Magnoliopsida</taxon>
        <taxon>Liliopsida</taxon>
        <taxon>Poales</taxon>
        <taxon>Poaceae</taxon>
        <taxon>PACMAD clade</taxon>
        <taxon>Arundinoideae</taxon>
        <taxon>Arundineae</taxon>
        <taxon>Arundo</taxon>
    </lineage>
</organism>
<reference evidence="1" key="2">
    <citation type="journal article" date="2015" name="Data Brief">
        <title>Shoot transcriptome of the giant reed, Arundo donax.</title>
        <authorList>
            <person name="Barrero R.A."/>
            <person name="Guerrero F.D."/>
            <person name="Moolhuijzen P."/>
            <person name="Goolsby J.A."/>
            <person name="Tidwell J."/>
            <person name="Bellgard S.E."/>
            <person name="Bellgard M.I."/>
        </authorList>
    </citation>
    <scope>NUCLEOTIDE SEQUENCE</scope>
    <source>
        <tissue evidence="1">Shoot tissue taken approximately 20 cm above the soil surface</tissue>
    </source>
</reference>
<dbReference type="EMBL" id="GBRH01256690">
    <property type="protein sequence ID" value="JAD41205.1"/>
    <property type="molecule type" value="Transcribed_RNA"/>
</dbReference>
<accession>A0A0A8ZWS8</accession>